<dbReference type="RefSeq" id="XP_030512653.1">
    <property type="nucleotide sequence ID" value="XM_030656793.1"/>
</dbReference>
<proteinExistence type="predicted"/>
<feature type="compositionally biased region" description="Basic and acidic residues" evidence="1">
    <location>
        <begin position="26"/>
        <end position="40"/>
    </location>
</feature>
<sequence>MARQSGDTKMVRSSLALLQERFEELQRAKERREQTEHMRWISEPGHPNRSASPDSSRARFQHQSSHPHLLPRPTPEDCFLSLGLNPHSQRNHAKFRTMNTMLSPNAWPNVASAISSRSPDYSEVDTSLHL</sequence>
<feature type="region of interest" description="Disordered" evidence="1">
    <location>
        <begin position="26"/>
        <end position="75"/>
    </location>
</feature>
<name>A0A8B8MR57_9MYRT</name>
<reference evidence="3" key="1">
    <citation type="submission" date="2025-08" db="UniProtKB">
        <authorList>
            <consortium name="RefSeq"/>
        </authorList>
    </citation>
    <scope>IDENTIFICATION</scope>
    <source>
        <tissue evidence="3">Leaf</tissue>
    </source>
</reference>
<evidence type="ECO:0000313" key="3">
    <source>
        <dbReference type="RefSeq" id="XP_030512653.1"/>
    </source>
</evidence>
<protein>
    <submittedName>
        <fullName evidence="3">Uncharacterized protein LOC115726759</fullName>
    </submittedName>
</protein>
<dbReference type="GeneID" id="115726759"/>
<dbReference type="OrthoDB" id="671858at2759"/>
<organism evidence="2 3">
    <name type="scientific">Rhodamnia argentea</name>
    <dbReference type="NCBI Taxonomy" id="178133"/>
    <lineage>
        <taxon>Eukaryota</taxon>
        <taxon>Viridiplantae</taxon>
        <taxon>Streptophyta</taxon>
        <taxon>Embryophyta</taxon>
        <taxon>Tracheophyta</taxon>
        <taxon>Spermatophyta</taxon>
        <taxon>Magnoliopsida</taxon>
        <taxon>eudicotyledons</taxon>
        <taxon>Gunneridae</taxon>
        <taxon>Pentapetalae</taxon>
        <taxon>rosids</taxon>
        <taxon>malvids</taxon>
        <taxon>Myrtales</taxon>
        <taxon>Myrtaceae</taxon>
        <taxon>Myrtoideae</taxon>
        <taxon>Myrteae</taxon>
        <taxon>Australasian group</taxon>
        <taxon>Rhodamnia</taxon>
    </lineage>
</organism>
<keyword evidence="2" id="KW-1185">Reference proteome</keyword>
<dbReference type="AlphaFoldDB" id="A0A8B8MR57"/>
<gene>
    <name evidence="3" type="primary">LOC115726759</name>
</gene>
<accession>A0A8B8MR57</accession>
<dbReference type="Proteomes" id="UP000827889">
    <property type="component" value="Chromosome 7"/>
</dbReference>
<evidence type="ECO:0000313" key="2">
    <source>
        <dbReference type="Proteomes" id="UP000827889"/>
    </source>
</evidence>
<evidence type="ECO:0000256" key="1">
    <source>
        <dbReference type="SAM" id="MobiDB-lite"/>
    </source>
</evidence>
<dbReference type="KEGG" id="rarg:115726759"/>
<dbReference type="PANTHER" id="PTHR34570">
    <property type="entry name" value="OS03G0593100 PROTEIN"/>
    <property type="match status" value="1"/>
</dbReference>
<dbReference type="PANTHER" id="PTHR34570:SF20">
    <property type="entry name" value="MYB-CC TYPE TRANSCRIPTION FACTOR LHEQLE-CONTAINING DOMAIN-CONTAINING PROTEIN"/>
    <property type="match status" value="1"/>
</dbReference>